<keyword evidence="9" id="KW-0675">Receptor</keyword>
<dbReference type="PANTHER" id="PTHR27004:SF435">
    <property type="entry name" value="LEUCINE-RICH REPEAT-CONTAINING N-TERMINAL PLANT-TYPE DOMAIN-CONTAINING PROTEIN"/>
    <property type="match status" value="1"/>
</dbReference>
<keyword evidence="3" id="KW-1003">Cell membrane</keyword>
<dbReference type="Gramene" id="PRQ57887">
    <property type="protein sequence ID" value="PRQ57887"/>
    <property type="gene ID" value="RchiOBHm_Chr1g0353221"/>
</dbReference>
<evidence type="ECO:0000256" key="7">
    <source>
        <dbReference type="ARBA" id="ARBA00022989"/>
    </source>
</evidence>
<keyword evidence="12" id="KW-1185">Reference proteome</keyword>
<evidence type="ECO:0000256" key="8">
    <source>
        <dbReference type="ARBA" id="ARBA00023136"/>
    </source>
</evidence>
<dbReference type="Proteomes" id="UP000238479">
    <property type="component" value="Chromosome 1"/>
</dbReference>
<evidence type="ECO:0000256" key="10">
    <source>
        <dbReference type="ARBA" id="ARBA00023180"/>
    </source>
</evidence>
<dbReference type="Gene3D" id="3.80.10.10">
    <property type="entry name" value="Ribonuclease Inhibitor"/>
    <property type="match status" value="1"/>
</dbReference>
<sequence>MPSTIGDVLLYTGFLSLSSNNLKGIISESLCNIQYIEFLDLSNNSLSGMVPRGAGSLNLRRNNLTNVDEFSHNNNLRTLDISGNQIQGQFLKSLVNCTKLEVLNLGNNLITELFPCFLRNISTLRVLVLRSNKFYGRIRCRKTNGTWPVLQIIDLAHNNFSGEVPGTTLTTWQAMSTSKDNAPWKIGKLQYEEDGVYYQEDTITVTNKGLEMELLNGSIPEEIGELKSLYALNLSNNAFTGAVPSSLSNSSQLESLDLSSNKLSGQIPLELTKLTFLSFLNLSYNQLVGRIPSGAQFSTFDAVSFGGNKGLWGPPLIADNETGFSSPKLEGSHSNPKHDIDWDIICPEIGFTCGFGIVIGSLLFCKRWRKWYYRAMYDMLRNIFPLLEQRFGHRRTAGDMFMSIKDSGDVENGCEDQCT</sequence>
<evidence type="ECO:0000256" key="9">
    <source>
        <dbReference type="ARBA" id="ARBA00023170"/>
    </source>
</evidence>
<dbReference type="Pfam" id="PF12799">
    <property type="entry name" value="LRR_4"/>
    <property type="match status" value="1"/>
</dbReference>
<keyword evidence="10" id="KW-0325">Glycoprotein</keyword>
<evidence type="ECO:0000256" key="6">
    <source>
        <dbReference type="ARBA" id="ARBA00022737"/>
    </source>
</evidence>
<comment type="subcellular location">
    <subcellularLocation>
        <location evidence="1">Cell membrane</location>
        <topology evidence="1">Single-pass type I membrane protein</topology>
    </subcellularLocation>
</comment>
<organism evidence="11 12">
    <name type="scientific">Rosa chinensis</name>
    <name type="common">China rose</name>
    <dbReference type="NCBI Taxonomy" id="74649"/>
    <lineage>
        <taxon>Eukaryota</taxon>
        <taxon>Viridiplantae</taxon>
        <taxon>Streptophyta</taxon>
        <taxon>Embryophyta</taxon>
        <taxon>Tracheophyta</taxon>
        <taxon>Spermatophyta</taxon>
        <taxon>Magnoliopsida</taxon>
        <taxon>eudicotyledons</taxon>
        <taxon>Gunneridae</taxon>
        <taxon>Pentapetalae</taxon>
        <taxon>rosids</taxon>
        <taxon>fabids</taxon>
        <taxon>Rosales</taxon>
        <taxon>Rosaceae</taxon>
        <taxon>Rosoideae</taxon>
        <taxon>Rosoideae incertae sedis</taxon>
        <taxon>Rosa</taxon>
    </lineage>
</organism>
<keyword evidence="4" id="KW-0433">Leucine-rich repeat</keyword>
<dbReference type="PANTHER" id="PTHR27004">
    <property type="entry name" value="RECEPTOR-LIKE PROTEIN 12 ISOFORM X1"/>
    <property type="match status" value="1"/>
</dbReference>
<dbReference type="SUPFAM" id="SSF52058">
    <property type="entry name" value="L domain-like"/>
    <property type="match status" value="1"/>
</dbReference>
<proteinExistence type="inferred from homology"/>
<dbReference type="EMBL" id="PDCK01000039">
    <property type="protein sequence ID" value="PRQ57887.1"/>
    <property type="molecule type" value="Genomic_DNA"/>
</dbReference>
<dbReference type="InterPro" id="IPR032675">
    <property type="entry name" value="LRR_dom_sf"/>
</dbReference>
<evidence type="ECO:0000256" key="2">
    <source>
        <dbReference type="ARBA" id="ARBA00009592"/>
    </source>
</evidence>
<evidence type="ECO:0000313" key="11">
    <source>
        <dbReference type="EMBL" id="PRQ57887.1"/>
    </source>
</evidence>
<keyword evidence="6" id="KW-0677">Repeat</keyword>
<comment type="caution">
    <text evidence="11">The sequence shown here is derived from an EMBL/GenBank/DDBJ whole genome shotgun (WGS) entry which is preliminary data.</text>
</comment>
<dbReference type="Pfam" id="PF13855">
    <property type="entry name" value="LRR_8"/>
    <property type="match status" value="1"/>
</dbReference>
<evidence type="ECO:0000256" key="5">
    <source>
        <dbReference type="ARBA" id="ARBA00022692"/>
    </source>
</evidence>
<dbReference type="InterPro" id="IPR001611">
    <property type="entry name" value="Leu-rich_rpt"/>
</dbReference>
<keyword evidence="8" id="KW-0472">Membrane</keyword>
<dbReference type="AlphaFoldDB" id="A0A2P6SGT5"/>
<keyword evidence="7" id="KW-1133">Transmembrane helix</keyword>
<dbReference type="GO" id="GO:0005886">
    <property type="term" value="C:plasma membrane"/>
    <property type="evidence" value="ECO:0007669"/>
    <property type="project" value="UniProtKB-SubCell"/>
</dbReference>
<dbReference type="PROSITE" id="PS51450">
    <property type="entry name" value="LRR"/>
    <property type="match status" value="1"/>
</dbReference>
<protein>
    <submittedName>
        <fullName evidence="11">Putative leucine-rich repeat domain, L domain-containing protein</fullName>
    </submittedName>
</protein>
<name>A0A2P6SGT5_ROSCH</name>
<dbReference type="FunFam" id="3.80.10.10:FF:000111">
    <property type="entry name" value="LRR receptor-like serine/threonine-protein kinase ERECTA"/>
    <property type="match status" value="1"/>
</dbReference>
<dbReference type="PRINTS" id="PR00019">
    <property type="entry name" value="LEURICHRPT"/>
</dbReference>
<dbReference type="STRING" id="74649.A0A2P6SGT5"/>
<gene>
    <name evidence="11" type="ORF">RchiOBHm_Chr1g0353221</name>
</gene>
<evidence type="ECO:0000256" key="4">
    <source>
        <dbReference type="ARBA" id="ARBA00022614"/>
    </source>
</evidence>
<evidence type="ECO:0000256" key="1">
    <source>
        <dbReference type="ARBA" id="ARBA00004251"/>
    </source>
</evidence>
<dbReference type="Pfam" id="PF00560">
    <property type="entry name" value="LRR_1"/>
    <property type="match status" value="2"/>
</dbReference>
<accession>A0A2P6SGT5</accession>
<reference evidence="11 12" key="1">
    <citation type="journal article" date="2018" name="Nat. Genet.">
        <title>The Rosa genome provides new insights in the design of modern roses.</title>
        <authorList>
            <person name="Bendahmane M."/>
        </authorList>
    </citation>
    <scope>NUCLEOTIDE SEQUENCE [LARGE SCALE GENOMIC DNA]</scope>
    <source>
        <strain evidence="12">cv. Old Blush</strain>
    </source>
</reference>
<comment type="similarity">
    <text evidence="2">Belongs to the RLP family.</text>
</comment>
<keyword evidence="5" id="KW-0812">Transmembrane</keyword>
<dbReference type="InterPro" id="IPR025875">
    <property type="entry name" value="Leu-rich_rpt_4"/>
</dbReference>
<evidence type="ECO:0000313" key="12">
    <source>
        <dbReference type="Proteomes" id="UP000238479"/>
    </source>
</evidence>
<evidence type="ECO:0000256" key="3">
    <source>
        <dbReference type="ARBA" id="ARBA00022475"/>
    </source>
</evidence>
<dbReference type="OMA" id="GSRIPWI"/>